<evidence type="ECO:0000313" key="5">
    <source>
        <dbReference type="Proteomes" id="UP000322915"/>
    </source>
</evidence>
<feature type="transmembrane region" description="Helical" evidence="2">
    <location>
        <begin position="78"/>
        <end position="100"/>
    </location>
</feature>
<dbReference type="InterPro" id="IPR001387">
    <property type="entry name" value="Cro/C1-type_HTH"/>
</dbReference>
<comment type="caution">
    <text evidence="4">The sequence shown here is derived from an EMBL/GenBank/DDBJ whole genome shotgun (WGS) entry which is preliminary data.</text>
</comment>
<dbReference type="SUPFAM" id="SSF47413">
    <property type="entry name" value="lambda repressor-like DNA-binding domains"/>
    <property type="match status" value="1"/>
</dbReference>
<name>A0ABQ6RMV6_9GAMM</name>
<evidence type="ECO:0000256" key="1">
    <source>
        <dbReference type="ARBA" id="ARBA00023125"/>
    </source>
</evidence>
<dbReference type="EMBL" id="SEUJ01000045">
    <property type="protein sequence ID" value="KAA1165392.1"/>
    <property type="molecule type" value="Genomic_DNA"/>
</dbReference>
<keyword evidence="1" id="KW-0238">DNA-binding</keyword>
<keyword evidence="2" id="KW-0812">Transmembrane</keyword>
<dbReference type="CDD" id="cd00093">
    <property type="entry name" value="HTH_XRE"/>
    <property type="match status" value="1"/>
</dbReference>
<evidence type="ECO:0000256" key="2">
    <source>
        <dbReference type="SAM" id="Phobius"/>
    </source>
</evidence>
<dbReference type="InterPro" id="IPR010982">
    <property type="entry name" value="Lambda_DNA-bd_dom_sf"/>
</dbReference>
<proteinExistence type="predicted"/>
<keyword evidence="5" id="KW-1185">Reference proteome</keyword>
<keyword evidence="2" id="KW-0472">Membrane</keyword>
<gene>
    <name evidence="4" type="ORF">EU509_01490</name>
</gene>
<sequence>MSSLGIELKRLRANKKWTQAFAAREIGIQQSYLSKLENGQFIPSLDVLEKLSMCYEVSFESFIPINTKQNTSNNKLKWLIAFLLTLGVFMWLCASFNIFYSETYFTYQAKNGEFWAINVIETYKGEKYIEGDVIYEIIGQRDISRLENRILLVSSAVFIFGALLISMLINKPWLNKEK</sequence>
<protein>
    <submittedName>
        <fullName evidence="4">XRE family transcriptional regulator</fullName>
    </submittedName>
</protein>
<dbReference type="Proteomes" id="UP000322915">
    <property type="component" value="Unassembled WGS sequence"/>
</dbReference>
<dbReference type="SMART" id="SM00530">
    <property type="entry name" value="HTH_XRE"/>
    <property type="match status" value="1"/>
</dbReference>
<dbReference type="PANTHER" id="PTHR46797:SF1">
    <property type="entry name" value="METHYLPHOSPHONATE SYNTHASE"/>
    <property type="match status" value="1"/>
</dbReference>
<dbReference type="Pfam" id="PF01381">
    <property type="entry name" value="HTH_3"/>
    <property type="match status" value="1"/>
</dbReference>
<keyword evidence="2" id="KW-1133">Transmembrane helix</keyword>
<dbReference type="InterPro" id="IPR050807">
    <property type="entry name" value="TransReg_Diox_bact_type"/>
</dbReference>
<dbReference type="PROSITE" id="PS50943">
    <property type="entry name" value="HTH_CROC1"/>
    <property type="match status" value="1"/>
</dbReference>
<dbReference type="RefSeq" id="WP_149604994.1">
    <property type="nucleotide sequence ID" value="NZ_SEUJ01000045.1"/>
</dbReference>
<evidence type="ECO:0000313" key="4">
    <source>
        <dbReference type="EMBL" id="KAA1165392.1"/>
    </source>
</evidence>
<reference evidence="4 5" key="1">
    <citation type="submission" date="2019-01" db="EMBL/GenBank/DDBJ databases">
        <title>Genome sequences of marine Pseudoalteromonas species.</title>
        <authorList>
            <person name="Boraston A.B."/>
            <person name="Hehemann J.-H."/>
            <person name="Vickers C.J."/>
            <person name="Salama-Alber O."/>
            <person name="Abe K."/>
            <person name="Hettle A.J."/>
        </authorList>
    </citation>
    <scope>NUCLEOTIDE SEQUENCE [LARGE SCALE GENOMIC DNA]</scope>
    <source>
        <strain evidence="4 5">PS47</strain>
    </source>
</reference>
<dbReference type="PANTHER" id="PTHR46797">
    <property type="entry name" value="HTH-TYPE TRANSCRIPTIONAL REGULATOR"/>
    <property type="match status" value="1"/>
</dbReference>
<feature type="domain" description="HTH cro/C1-type" evidence="3">
    <location>
        <begin position="8"/>
        <end position="62"/>
    </location>
</feature>
<feature type="transmembrane region" description="Helical" evidence="2">
    <location>
        <begin position="150"/>
        <end position="169"/>
    </location>
</feature>
<dbReference type="Gene3D" id="1.10.260.40">
    <property type="entry name" value="lambda repressor-like DNA-binding domains"/>
    <property type="match status" value="1"/>
</dbReference>
<organism evidence="4 5">
    <name type="scientific">Pseudoalteromonas fuliginea</name>
    <dbReference type="NCBI Taxonomy" id="1872678"/>
    <lineage>
        <taxon>Bacteria</taxon>
        <taxon>Pseudomonadati</taxon>
        <taxon>Pseudomonadota</taxon>
        <taxon>Gammaproteobacteria</taxon>
        <taxon>Alteromonadales</taxon>
        <taxon>Pseudoalteromonadaceae</taxon>
        <taxon>Pseudoalteromonas</taxon>
    </lineage>
</organism>
<accession>A0ABQ6RMV6</accession>
<evidence type="ECO:0000259" key="3">
    <source>
        <dbReference type="PROSITE" id="PS50943"/>
    </source>
</evidence>